<dbReference type="GO" id="GO:0019899">
    <property type="term" value="F:enzyme binding"/>
    <property type="evidence" value="ECO:0007669"/>
    <property type="project" value="UniProtKB-ARBA"/>
</dbReference>
<dbReference type="SUPFAM" id="SSF50630">
    <property type="entry name" value="Acid proteases"/>
    <property type="match status" value="1"/>
</dbReference>
<organism evidence="3 4">
    <name type="scientific">Trichinella murrelli</name>
    <dbReference type="NCBI Taxonomy" id="144512"/>
    <lineage>
        <taxon>Eukaryota</taxon>
        <taxon>Metazoa</taxon>
        <taxon>Ecdysozoa</taxon>
        <taxon>Nematoda</taxon>
        <taxon>Enoplea</taxon>
        <taxon>Dorylaimia</taxon>
        <taxon>Trichinellida</taxon>
        <taxon>Trichinellidae</taxon>
        <taxon>Trichinella</taxon>
    </lineage>
</organism>
<accession>A0A0V0TI40</accession>
<dbReference type="InterPro" id="IPR001878">
    <property type="entry name" value="Znf_CCHC"/>
</dbReference>
<dbReference type="Proteomes" id="UP000055048">
    <property type="component" value="Unassembled WGS sequence"/>
</dbReference>
<evidence type="ECO:0000256" key="1">
    <source>
        <dbReference type="PROSITE-ProRule" id="PRU00047"/>
    </source>
</evidence>
<reference evidence="3 4" key="1">
    <citation type="submission" date="2015-01" db="EMBL/GenBank/DDBJ databases">
        <title>Evolution of Trichinella species and genotypes.</title>
        <authorList>
            <person name="Korhonen P.K."/>
            <person name="Edoardo P."/>
            <person name="Giuseppe L.R."/>
            <person name="Gasser R.B."/>
        </authorList>
    </citation>
    <scope>NUCLEOTIDE SEQUENCE [LARGE SCALE GENOMIC DNA]</scope>
    <source>
        <strain evidence="3">ISS417</strain>
    </source>
</reference>
<dbReference type="SMART" id="SM00343">
    <property type="entry name" value="ZnF_C2HC"/>
    <property type="match status" value="1"/>
</dbReference>
<protein>
    <recommendedName>
        <fullName evidence="2">CCHC-type domain-containing protein</fullName>
    </recommendedName>
</protein>
<dbReference type="Gene3D" id="2.40.70.10">
    <property type="entry name" value="Acid Proteases"/>
    <property type="match status" value="1"/>
</dbReference>
<name>A0A0V0TI40_9BILA</name>
<dbReference type="InterPro" id="IPR021109">
    <property type="entry name" value="Peptidase_aspartic_dom_sf"/>
</dbReference>
<proteinExistence type="predicted"/>
<evidence type="ECO:0000313" key="4">
    <source>
        <dbReference type="Proteomes" id="UP000055048"/>
    </source>
</evidence>
<keyword evidence="1" id="KW-0863">Zinc-finger</keyword>
<dbReference type="SUPFAM" id="SSF57756">
    <property type="entry name" value="Retrovirus zinc finger-like domains"/>
    <property type="match status" value="1"/>
</dbReference>
<dbReference type="EMBL" id="JYDJ01000262">
    <property type="protein sequence ID" value="KRX38576.1"/>
    <property type="molecule type" value="Genomic_DNA"/>
</dbReference>
<keyword evidence="1" id="KW-0862">Zinc</keyword>
<evidence type="ECO:0000259" key="2">
    <source>
        <dbReference type="PROSITE" id="PS50158"/>
    </source>
</evidence>
<evidence type="ECO:0000313" key="3">
    <source>
        <dbReference type="EMBL" id="KRX38576.1"/>
    </source>
</evidence>
<sequence>MECFYCGGLGHIQRNCPQLHARTWPASTQSSRTRDRCLLAMTEFQARRSPSVTGKANGLEIFFLLDSGAVVSVVPMSAWCRATGGEPLGAARGYILLDVRRRVRLCGQGIWSLQLGNWRGQIHVTVVENLVVPGISGTNFFDQFVKVIDWQAREMTMTDGCRVRIVRESTKPRAPASDAPG</sequence>
<dbReference type="Pfam" id="PF00098">
    <property type="entry name" value="zf-CCHC"/>
    <property type="match status" value="1"/>
</dbReference>
<dbReference type="AlphaFoldDB" id="A0A0V0TI40"/>
<dbReference type="Gene3D" id="4.10.60.10">
    <property type="entry name" value="Zinc finger, CCHC-type"/>
    <property type="match status" value="1"/>
</dbReference>
<dbReference type="GO" id="GO:0003676">
    <property type="term" value="F:nucleic acid binding"/>
    <property type="evidence" value="ECO:0007669"/>
    <property type="project" value="InterPro"/>
</dbReference>
<keyword evidence="4" id="KW-1185">Reference proteome</keyword>
<dbReference type="PROSITE" id="PS50158">
    <property type="entry name" value="ZF_CCHC"/>
    <property type="match status" value="1"/>
</dbReference>
<dbReference type="GO" id="GO:0008270">
    <property type="term" value="F:zinc ion binding"/>
    <property type="evidence" value="ECO:0007669"/>
    <property type="project" value="UniProtKB-KW"/>
</dbReference>
<comment type="caution">
    <text evidence="3">The sequence shown here is derived from an EMBL/GenBank/DDBJ whole genome shotgun (WGS) entry which is preliminary data.</text>
</comment>
<dbReference type="InterPro" id="IPR036875">
    <property type="entry name" value="Znf_CCHC_sf"/>
</dbReference>
<feature type="domain" description="CCHC-type" evidence="2">
    <location>
        <begin position="3"/>
        <end position="18"/>
    </location>
</feature>
<keyword evidence="1" id="KW-0479">Metal-binding</keyword>
<gene>
    <name evidence="3" type="ORF">T05_2433</name>
</gene>